<evidence type="ECO:0000313" key="3">
    <source>
        <dbReference type="Proteomes" id="UP000198415"/>
    </source>
</evidence>
<dbReference type="EMBL" id="FZNR01000031">
    <property type="protein sequence ID" value="SNS97578.1"/>
    <property type="molecule type" value="Genomic_DNA"/>
</dbReference>
<dbReference type="AlphaFoldDB" id="A0A239IWI2"/>
<dbReference type="OrthoDB" id="1882482at2"/>
<dbReference type="RefSeq" id="WP_089298712.1">
    <property type="nucleotide sequence ID" value="NZ_BOMU01000113.1"/>
</dbReference>
<dbReference type="GO" id="GO:0046872">
    <property type="term" value="F:metal ion binding"/>
    <property type="evidence" value="ECO:0007669"/>
    <property type="project" value="UniProtKB-KW"/>
</dbReference>
<dbReference type="Gene3D" id="1.50.10.20">
    <property type="match status" value="1"/>
</dbReference>
<protein>
    <submittedName>
        <fullName evidence="2">Lanthionine synthetase C-like protein</fullName>
    </submittedName>
</protein>
<keyword evidence="1" id="KW-0862">Zinc</keyword>
<evidence type="ECO:0000313" key="2">
    <source>
        <dbReference type="EMBL" id="SNS97578.1"/>
    </source>
</evidence>
<sequence>MNTTTLTAEQAAAQSLASGIAGEALLAIERATTGFGSWATAKHLIRKATAVPIDAGAHSGLYYGAPAIAFVLHRTDADGQQRYAAEKQTLDQRVRQLARARLGIAHERQRTGAASIFSEYDLFTGLTGLGALLLHQPATDEMAQILRYVVSLTEPRRIDGMTVPGWWVDHHPDPLLPTPGGHANNGMAHGAAGLLALLAHASLRDIRVDGQTDAIGYLCAWFDQWRQEAPTGTWWPQWLTREQVRTSRPGPGPNRPSWCYGAAGIARALQLAALATGDRIRQDIAEQAIAACLTDPQLDRLTDAGICHGYAGLYQTAQRAAAVAHDPAIVQRLPALATRLTAAAPYGSNAFLTGNAGVALVTETIRAGQPPRTRWDACLLIA</sequence>
<keyword evidence="3" id="KW-1185">Reference proteome</keyword>
<reference evidence="2 3" key="1">
    <citation type="submission" date="2017-06" db="EMBL/GenBank/DDBJ databases">
        <authorList>
            <person name="Kim H.J."/>
            <person name="Triplett B.A."/>
        </authorList>
    </citation>
    <scope>NUCLEOTIDE SEQUENCE [LARGE SCALE GENOMIC DNA]</scope>
    <source>
        <strain evidence="2 3">DSM 43151</strain>
    </source>
</reference>
<dbReference type="InterPro" id="IPR007822">
    <property type="entry name" value="LANC-like"/>
</dbReference>
<evidence type="ECO:0000256" key="1">
    <source>
        <dbReference type="PIRSR" id="PIRSR607822-1"/>
    </source>
</evidence>
<dbReference type="PRINTS" id="PR01955">
    <property type="entry name" value="LANCFRANKIA"/>
</dbReference>
<dbReference type="Proteomes" id="UP000198415">
    <property type="component" value="Unassembled WGS sequence"/>
</dbReference>
<dbReference type="GO" id="GO:0031179">
    <property type="term" value="P:peptide modification"/>
    <property type="evidence" value="ECO:0007669"/>
    <property type="project" value="InterPro"/>
</dbReference>
<feature type="binding site" evidence="1">
    <location>
        <position position="259"/>
    </location>
    <ligand>
        <name>Zn(2+)</name>
        <dbReference type="ChEBI" id="CHEBI:29105"/>
    </ligand>
</feature>
<gene>
    <name evidence="2" type="ORF">SAMN06264365_13130</name>
</gene>
<dbReference type="SMART" id="SM01260">
    <property type="entry name" value="LANC_like"/>
    <property type="match status" value="1"/>
</dbReference>
<proteinExistence type="predicted"/>
<dbReference type="InterPro" id="IPR033889">
    <property type="entry name" value="LanC"/>
</dbReference>
<dbReference type="Pfam" id="PF05147">
    <property type="entry name" value="LANC_like"/>
    <property type="match status" value="1"/>
</dbReference>
<name>A0A239IWI2_9ACTN</name>
<dbReference type="CDD" id="cd04793">
    <property type="entry name" value="LanC"/>
    <property type="match status" value="1"/>
</dbReference>
<dbReference type="SUPFAM" id="SSF158745">
    <property type="entry name" value="LanC-like"/>
    <property type="match status" value="1"/>
</dbReference>
<dbReference type="PRINTS" id="PR01950">
    <property type="entry name" value="LANCSUPER"/>
</dbReference>
<feature type="binding site" evidence="1">
    <location>
        <position position="308"/>
    </location>
    <ligand>
        <name>Zn(2+)</name>
        <dbReference type="ChEBI" id="CHEBI:29105"/>
    </ligand>
</feature>
<keyword evidence="1" id="KW-0479">Metal-binding</keyword>
<feature type="binding site" evidence="1">
    <location>
        <position position="307"/>
    </location>
    <ligand>
        <name>Zn(2+)</name>
        <dbReference type="ChEBI" id="CHEBI:29105"/>
    </ligand>
</feature>
<accession>A0A239IWI2</accession>
<organism evidence="2 3">
    <name type="scientific">Actinoplanes regularis</name>
    <dbReference type="NCBI Taxonomy" id="52697"/>
    <lineage>
        <taxon>Bacteria</taxon>
        <taxon>Bacillati</taxon>
        <taxon>Actinomycetota</taxon>
        <taxon>Actinomycetes</taxon>
        <taxon>Micromonosporales</taxon>
        <taxon>Micromonosporaceae</taxon>
        <taxon>Actinoplanes</taxon>
    </lineage>
</organism>